<evidence type="ECO:0000256" key="3">
    <source>
        <dbReference type="ARBA" id="ARBA00023125"/>
    </source>
</evidence>
<protein>
    <submittedName>
        <fullName evidence="5">Restriction endonuclease subunit S</fullName>
        <ecNumber evidence="5">3.1.21.-</ecNumber>
    </submittedName>
</protein>
<comment type="caution">
    <text evidence="5">The sequence shown here is derived from an EMBL/GenBank/DDBJ whole genome shotgun (WGS) entry which is preliminary data.</text>
</comment>
<name>A0ABU1HBG3_9GAMM</name>
<keyword evidence="5" id="KW-0255">Endonuclease</keyword>
<dbReference type="EC" id="3.1.21.-" evidence="5"/>
<dbReference type="PANTHER" id="PTHR30408">
    <property type="entry name" value="TYPE-1 RESTRICTION ENZYME ECOKI SPECIFICITY PROTEIN"/>
    <property type="match status" value="1"/>
</dbReference>
<gene>
    <name evidence="5" type="ORF">QC821_05905</name>
</gene>
<dbReference type="Proteomes" id="UP001251374">
    <property type="component" value="Unassembled WGS sequence"/>
</dbReference>
<dbReference type="InterPro" id="IPR000055">
    <property type="entry name" value="Restrct_endonuc_typeI_TRD"/>
</dbReference>
<keyword evidence="6" id="KW-1185">Reference proteome</keyword>
<evidence type="ECO:0000313" key="6">
    <source>
        <dbReference type="Proteomes" id="UP001251374"/>
    </source>
</evidence>
<organism evidence="5 6">
    <name type="scientific">Franzmannia qiaohouensis</name>
    <dbReference type="NCBI Taxonomy" id="1329370"/>
    <lineage>
        <taxon>Bacteria</taxon>
        <taxon>Pseudomonadati</taxon>
        <taxon>Pseudomonadota</taxon>
        <taxon>Gammaproteobacteria</taxon>
        <taxon>Oceanospirillales</taxon>
        <taxon>Halomonadaceae</taxon>
        <taxon>Franzmannia</taxon>
    </lineage>
</organism>
<accession>A0ABU1HBG3</accession>
<feature type="domain" description="Type I restriction modification DNA specificity" evidence="4">
    <location>
        <begin position="285"/>
        <end position="417"/>
    </location>
</feature>
<dbReference type="GO" id="GO:0016787">
    <property type="term" value="F:hydrolase activity"/>
    <property type="evidence" value="ECO:0007669"/>
    <property type="project" value="UniProtKB-KW"/>
</dbReference>
<dbReference type="SUPFAM" id="SSF116734">
    <property type="entry name" value="DNA methylase specificity domain"/>
    <property type="match status" value="2"/>
</dbReference>
<dbReference type="Pfam" id="PF01420">
    <property type="entry name" value="Methylase_S"/>
    <property type="match status" value="1"/>
</dbReference>
<keyword evidence="5" id="KW-0378">Hydrolase</keyword>
<dbReference type="InterPro" id="IPR044946">
    <property type="entry name" value="Restrct_endonuc_typeI_TRD_sf"/>
</dbReference>
<sequence length="489" mass="53799">MNFDESAYIPDGWRIVTVAELVADGVIEKPLDGNHGGIHPKASDYVDHGVPFIMASDLDEGHVNLAKCKFISDVQAKELRKGFAVAGDVLLSHKATIGRTAIVQPSEHPFIVLTPQVTYYRVTDTSSLNAVYLKAYFDSPLFQTILGQWSGAGSTRAYLGITGQLKLPIIVPPIEVQNFIAQQARVLGEKIQLNHQINQTLEQVAQATFKSWFVDFEPVKAKMAALEAGGGDEDSLLAAMQAISGKNIEQLERLKAESPEQYAELKATAELFPSAMQESELGEIPEGWKCLALDEIAKYQNGLALQKYRPENEDVYLPVVKIAQLKKGFADGEEKASPNIKPDCIIDNGDVVFSWSGSLMVDTWCGGKAALNQHLFKVTSKTHPKWLYYQFTKHNLEGFQRIAAAKAVTMGHIKREHLKAALCVIPDAAVIDAAEKLLGNMLEKQIELRLESNILSELRDTLLPKLLSGELTIPDAEESVAELQDVAHV</sequence>
<keyword evidence="5" id="KW-0540">Nuclease</keyword>
<reference evidence="5 6" key="1">
    <citation type="submission" date="2023-04" db="EMBL/GenBank/DDBJ databases">
        <title>A long-awaited taxogenomic arrangement of the family Halomonadaceae.</title>
        <authorList>
            <person name="De La Haba R."/>
            <person name="Chuvochina M."/>
            <person name="Wittouck S."/>
            <person name="Arahal D.R."/>
            <person name="Sanchez-Porro C."/>
            <person name="Hugenholtz P."/>
            <person name="Ventosa A."/>
        </authorList>
    </citation>
    <scope>NUCLEOTIDE SEQUENCE [LARGE SCALE GENOMIC DNA]</scope>
    <source>
        <strain evidence="5 6">DSM 26770</strain>
    </source>
</reference>
<dbReference type="Gene3D" id="3.90.220.20">
    <property type="entry name" value="DNA methylase specificity domains"/>
    <property type="match status" value="2"/>
</dbReference>
<evidence type="ECO:0000256" key="1">
    <source>
        <dbReference type="ARBA" id="ARBA00010923"/>
    </source>
</evidence>
<dbReference type="InterPro" id="IPR052021">
    <property type="entry name" value="Type-I_RS_S_subunit"/>
</dbReference>
<keyword evidence="2" id="KW-0680">Restriction system</keyword>
<evidence type="ECO:0000313" key="5">
    <source>
        <dbReference type="EMBL" id="MDR5904803.1"/>
    </source>
</evidence>
<evidence type="ECO:0000259" key="4">
    <source>
        <dbReference type="Pfam" id="PF01420"/>
    </source>
</evidence>
<dbReference type="EMBL" id="JARWAM010000003">
    <property type="protein sequence ID" value="MDR5904803.1"/>
    <property type="molecule type" value="Genomic_DNA"/>
</dbReference>
<dbReference type="RefSeq" id="WP_309718268.1">
    <property type="nucleotide sequence ID" value="NZ_JARWAM010000003.1"/>
</dbReference>
<keyword evidence="3" id="KW-0238">DNA-binding</keyword>
<comment type="similarity">
    <text evidence="1">Belongs to the type-I restriction system S methylase family.</text>
</comment>
<evidence type="ECO:0000256" key="2">
    <source>
        <dbReference type="ARBA" id="ARBA00022747"/>
    </source>
</evidence>
<dbReference type="GO" id="GO:0004519">
    <property type="term" value="F:endonuclease activity"/>
    <property type="evidence" value="ECO:0007669"/>
    <property type="project" value="UniProtKB-KW"/>
</dbReference>
<dbReference type="PANTHER" id="PTHR30408:SF13">
    <property type="entry name" value="TYPE I RESTRICTION ENZYME HINDI SPECIFICITY SUBUNIT"/>
    <property type="match status" value="1"/>
</dbReference>
<proteinExistence type="inferred from homology"/>